<evidence type="ECO:0000313" key="5">
    <source>
        <dbReference type="Proteomes" id="UP000015350"/>
    </source>
</evidence>
<protein>
    <submittedName>
        <fullName evidence="4">Transcriptional repressor</fullName>
    </submittedName>
</protein>
<proteinExistence type="predicted"/>
<dbReference type="Proteomes" id="UP000015350">
    <property type="component" value="Unassembled WGS sequence"/>
</dbReference>
<organism evidence="4 5">
    <name type="scientific">Magnetospirillum fulvum MGU-K5</name>
    <dbReference type="NCBI Taxonomy" id="1316936"/>
    <lineage>
        <taxon>Bacteria</taxon>
        <taxon>Pseudomonadati</taxon>
        <taxon>Pseudomonadota</taxon>
        <taxon>Alphaproteobacteria</taxon>
        <taxon>Rhodospirillales</taxon>
        <taxon>Rhodospirillaceae</taxon>
        <taxon>Magnetospirillum</taxon>
    </lineage>
</organism>
<dbReference type="PROSITE" id="PS50943">
    <property type="entry name" value="HTH_CROC1"/>
    <property type="match status" value="1"/>
</dbReference>
<evidence type="ECO:0000256" key="1">
    <source>
        <dbReference type="SAM" id="MobiDB-lite"/>
    </source>
</evidence>
<dbReference type="Pfam" id="PF01381">
    <property type="entry name" value="HTH_3"/>
    <property type="match status" value="1"/>
</dbReference>
<keyword evidence="2" id="KW-0812">Transmembrane</keyword>
<feature type="region of interest" description="Disordered" evidence="1">
    <location>
        <begin position="1"/>
        <end position="25"/>
    </location>
</feature>
<dbReference type="eggNOG" id="COG2932">
    <property type="taxonomic scope" value="Bacteria"/>
</dbReference>
<feature type="compositionally biased region" description="Basic and acidic residues" evidence="1">
    <location>
        <begin position="8"/>
        <end position="25"/>
    </location>
</feature>
<keyword evidence="2" id="KW-1133">Transmembrane helix</keyword>
<feature type="transmembrane region" description="Helical" evidence="2">
    <location>
        <begin position="303"/>
        <end position="327"/>
    </location>
</feature>
<dbReference type="CDD" id="cd00093">
    <property type="entry name" value="HTH_XRE"/>
    <property type="match status" value="1"/>
</dbReference>
<dbReference type="Gene3D" id="1.10.260.40">
    <property type="entry name" value="lambda repressor-like DNA-binding domains"/>
    <property type="match status" value="1"/>
</dbReference>
<keyword evidence="2" id="KW-0472">Membrane</keyword>
<dbReference type="SUPFAM" id="SSF47413">
    <property type="entry name" value="lambda repressor-like DNA-binding domains"/>
    <property type="match status" value="1"/>
</dbReference>
<accession>S9TTN7</accession>
<reference evidence="4 5" key="1">
    <citation type="submission" date="2013-04" db="EMBL/GenBank/DDBJ databases">
        <authorList>
            <person name="Kuznetsov B."/>
            <person name="Ivanovsky R."/>
        </authorList>
    </citation>
    <scope>NUCLEOTIDE SEQUENCE [LARGE SCALE GENOMIC DNA]</scope>
    <source>
        <strain evidence="4 5">MGU-K5</strain>
    </source>
</reference>
<evidence type="ECO:0000256" key="2">
    <source>
        <dbReference type="SAM" id="Phobius"/>
    </source>
</evidence>
<dbReference type="InterPro" id="IPR010982">
    <property type="entry name" value="Lambda_DNA-bd_dom_sf"/>
</dbReference>
<comment type="caution">
    <text evidence="4">The sequence shown here is derived from an EMBL/GenBank/DDBJ whole genome shotgun (WGS) entry which is preliminary data.</text>
</comment>
<gene>
    <name evidence="4" type="ORF">K678_08519</name>
</gene>
<dbReference type="EMBL" id="AQPH01000026">
    <property type="protein sequence ID" value="EPY01880.1"/>
    <property type="molecule type" value="Genomic_DNA"/>
</dbReference>
<dbReference type="InterPro" id="IPR001387">
    <property type="entry name" value="Cro/C1-type_HTH"/>
</dbReference>
<dbReference type="RefSeq" id="WP_021132042.1">
    <property type="nucleotide sequence ID" value="NZ_AQPH01000026.1"/>
</dbReference>
<dbReference type="GO" id="GO:0003677">
    <property type="term" value="F:DNA binding"/>
    <property type="evidence" value="ECO:0007669"/>
    <property type="project" value="InterPro"/>
</dbReference>
<dbReference type="AlphaFoldDB" id="S9TTN7"/>
<name>S9TTN7_MAGFU</name>
<feature type="domain" description="HTH cro/C1-type" evidence="3">
    <location>
        <begin position="44"/>
        <end position="85"/>
    </location>
</feature>
<evidence type="ECO:0000259" key="3">
    <source>
        <dbReference type="PROSITE" id="PS50943"/>
    </source>
</evidence>
<dbReference type="STRING" id="1316936.K678_08519"/>
<evidence type="ECO:0000313" key="4">
    <source>
        <dbReference type="EMBL" id="EPY01880.1"/>
    </source>
</evidence>
<sequence>MVNQCDSESAKSAKEAASDFADGEKEREIGRRLAAAVKNAGGNKAVSAKSGVPLRTLDRLLAGQEPKVSHLVQLSDACGVSLDWLATGREAPNASTVGVEARLKEIMATLENEEAPISADRLQTRPDLAALREELFALSARDDLADSERGFADLLLRLVFNDAAAAERQRQREGRIFARLRNSATVFKMAGEVVGWEPPPAFGQALRTIFFNYDVLLEDAVSLLDALKTDLEKNSFLRGSMITVLAGDFKKDGVAVFKKALGGLGKPTHLVLPVGFMKSEKIALGDIMGVAPVQEAGLNAAGAVAGGLVFGAVGAVAGALVGSGAVVELKFRDGRKALVRCGRSELTVLTAAAYENQPTQAV</sequence>